<dbReference type="PANTHER" id="PTHR21708:SF26">
    <property type="entry name" value="2-DEHYDROPANTOATE 2-REDUCTASE"/>
    <property type="match status" value="1"/>
</dbReference>
<evidence type="ECO:0000259" key="3">
    <source>
        <dbReference type="Pfam" id="PF08546"/>
    </source>
</evidence>
<dbReference type="EMBL" id="CP049865">
    <property type="protein sequence ID" value="QIK73160.1"/>
    <property type="molecule type" value="Genomic_DNA"/>
</dbReference>
<dbReference type="InterPro" id="IPR051402">
    <property type="entry name" value="KPR-Related"/>
</dbReference>
<reference evidence="4 5" key="1">
    <citation type="submission" date="2020-03" db="EMBL/GenBank/DDBJ databases">
        <title>Propioniciclava sp. nov., isolated from Hydrophilus acuminatus.</title>
        <authorList>
            <person name="Hyun D.-W."/>
            <person name="Bae J.-W."/>
        </authorList>
    </citation>
    <scope>NUCLEOTIDE SEQUENCE [LARGE SCALE GENOMIC DNA]</scope>
    <source>
        <strain evidence="4 5">HDW11</strain>
    </source>
</reference>
<evidence type="ECO:0000313" key="5">
    <source>
        <dbReference type="Proteomes" id="UP000501058"/>
    </source>
</evidence>
<dbReference type="RefSeq" id="WP_166234231.1">
    <property type="nucleotide sequence ID" value="NZ_CP049865.1"/>
</dbReference>
<evidence type="ECO:0000313" key="4">
    <source>
        <dbReference type="EMBL" id="QIK73160.1"/>
    </source>
</evidence>
<dbReference type="AlphaFoldDB" id="A0A6G7Y8Q6"/>
<protein>
    <submittedName>
        <fullName evidence="4">2-dehydropantoate 2-reductase</fullName>
    </submittedName>
</protein>
<proteinExistence type="predicted"/>
<dbReference type="Pfam" id="PF02558">
    <property type="entry name" value="ApbA"/>
    <property type="match status" value="1"/>
</dbReference>
<accession>A0A6G7Y8Q6</accession>
<feature type="domain" description="Ketopantoate reductase C-terminal" evidence="3">
    <location>
        <begin position="197"/>
        <end position="315"/>
    </location>
</feature>
<dbReference type="Proteomes" id="UP000501058">
    <property type="component" value="Chromosome"/>
</dbReference>
<keyword evidence="5" id="KW-1185">Reference proteome</keyword>
<feature type="region of interest" description="Disordered" evidence="1">
    <location>
        <begin position="321"/>
        <end position="341"/>
    </location>
</feature>
<feature type="compositionally biased region" description="Basic and acidic residues" evidence="1">
    <location>
        <begin position="332"/>
        <end position="341"/>
    </location>
</feature>
<gene>
    <name evidence="4" type="ORF">G7070_13950</name>
</gene>
<name>A0A6G7Y8Q6_9ACTN</name>
<dbReference type="Pfam" id="PF08546">
    <property type="entry name" value="ApbA_C"/>
    <property type="match status" value="1"/>
</dbReference>
<dbReference type="Gene3D" id="1.10.1040.10">
    <property type="entry name" value="N-(1-d-carboxylethyl)-l-norvaline Dehydrogenase, domain 2"/>
    <property type="match status" value="1"/>
</dbReference>
<dbReference type="GO" id="GO:0005737">
    <property type="term" value="C:cytoplasm"/>
    <property type="evidence" value="ECO:0007669"/>
    <property type="project" value="TreeGrafter"/>
</dbReference>
<dbReference type="KEGG" id="prv:G7070_13950"/>
<dbReference type="PANTHER" id="PTHR21708">
    <property type="entry name" value="PROBABLE 2-DEHYDROPANTOATE 2-REDUCTASE"/>
    <property type="match status" value="1"/>
</dbReference>
<dbReference type="InterPro" id="IPR013752">
    <property type="entry name" value="KPA_reductase"/>
</dbReference>
<dbReference type="InterPro" id="IPR013332">
    <property type="entry name" value="KPR_N"/>
</dbReference>
<dbReference type="Gene3D" id="3.40.50.720">
    <property type="entry name" value="NAD(P)-binding Rossmann-like Domain"/>
    <property type="match status" value="1"/>
</dbReference>
<evidence type="ECO:0000259" key="2">
    <source>
        <dbReference type="Pfam" id="PF02558"/>
    </source>
</evidence>
<organism evidence="4 5">
    <name type="scientific">Propioniciclava coleopterorum</name>
    <dbReference type="NCBI Taxonomy" id="2714937"/>
    <lineage>
        <taxon>Bacteria</taxon>
        <taxon>Bacillati</taxon>
        <taxon>Actinomycetota</taxon>
        <taxon>Actinomycetes</taxon>
        <taxon>Propionibacteriales</taxon>
        <taxon>Propionibacteriaceae</taxon>
        <taxon>Propioniciclava</taxon>
    </lineage>
</organism>
<feature type="domain" description="Ketopantoate reductase N-terminal" evidence="2">
    <location>
        <begin position="5"/>
        <end position="154"/>
    </location>
</feature>
<dbReference type="SUPFAM" id="SSF48179">
    <property type="entry name" value="6-phosphogluconate dehydrogenase C-terminal domain-like"/>
    <property type="match status" value="1"/>
</dbReference>
<evidence type="ECO:0000256" key="1">
    <source>
        <dbReference type="SAM" id="MobiDB-lite"/>
    </source>
</evidence>
<dbReference type="InterPro" id="IPR013328">
    <property type="entry name" value="6PGD_dom2"/>
</dbReference>
<dbReference type="InterPro" id="IPR008927">
    <property type="entry name" value="6-PGluconate_DH-like_C_sf"/>
</dbReference>
<sequence>MTRYVIVGAGAIGGMIGGRLAEAGIATAWVARGEHGRALADRGVTLLTPEGAVHAEAPVWLDPGQADLRADDVLIVATKTQDLAETLPVWADLPVTLPDGSSAPAGEVLPVFLATNGVAAEGLAARWFARVFGVCVWCPAVNLEPGVIVVRMAGTSAVLHASRVPAALATDADRDLLAALRADFAAAHIDVPLPADVMPWKHGKLISNLANVVQAVLGPGVDAADVIEAAAAEGRAVMAAAGVDVVEESVEEAVRAAGPRVAPVPGAEGALGGSTWQSLVKGRPSLESDFLNGEIVALAHGAGTAAPVNAALARVGRRAARSGLRPGDLTPDDLRAEVARG</sequence>